<dbReference type="RefSeq" id="WP_159462495.1">
    <property type="nucleotide sequence ID" value="NZ_FZQA01000006.1"/>
</dbReference>
<dbReference type="PANTHER" id="PTHR40079">
    <property type="entry name" value="MANNAN ENDO-1,4-BETA-MANNOSIDASE E-RELATED"/>
    <property type="match status" value="1"/>
</dbReference>
<organism evidence="7 8">
    <name type="scientific">Amphiplicatus metriothermophilus</name>
    <dbReference type="NCBI Taxonomy" id="1519374"/>
    <lineage>
        <taxon>Bacteria</taxon>
        <taxon>Pseudomonadati</taxon>
        <taxon>Pseudomonadota</taxon>
        <taxon>Alphaproteobacteria</taxon>
        <taxon>Parvularculales</taxon>
        <taxon>Parvularculaceae</taxon>
        <taxon>Amphiplicatus</taxon>
    </lineage>
</organism>
<feature type="domain" description="GH26" evidence="6">
    <location>
        <begin position="34"/>
        <end position="339"/>
    </location>
</feature>
<keyword evidence="2 4" id="KW-0378">Hydrolase</keyword>
<feature type="chain" id="PRO_5012941277" evidence="5">
    <location>
        <begin position="20"/>
        <end position="367"/>
    </location>
</feature>
<dbReference type="PROSITE" id="PS51257">
    <property type="entry name" value="PROKAR_LIPOPROTEIN"/>
    <property type="match status" value="1"/>
</dbReference>
<feature type="active site" description="Nucleophile" evidence="4">
    <location>
        <position position="282"/>
    </location>
</feature>
<dbReference type="Gene3D" id="3.20.20.80">
    <property type="entry name" value="Glycosidases"/>
    <property type="match status" value="1"/>
</dbReference>
<dbReference type="Proteomes" id="UP000198346">
    <property type="component" value="Unassembled WGS sequence"/>
</dbReference>
<feature type="active site" description="Proton donor" evidence="4">
    <location>
        <position position="188"/>
    </location>
</feature>
<dbReference type="GO" id="GO:0016985">
    <property type="term" value="F:mannan endo-1,4-beta-mannosidase activity"/>
    <property type="evidence" value="ECO:0007669"/>
    <property type="project" value="InterPro"/>
</dbReference>
<dbReference type="Pfam" id="PF02156">
    <property type="entry name" value="Glyco_hydro_26"/>
    <property type="match status" value="1"/>
</dbReference>
<accession>A0A239PYZ3</accession>
<evidence type="ECO:0000313" key="7">
    <source>
        <dbReference type="EMBL" id="SNT74887.1"/>
    </source>
</evidence>
<proteinExistence type="inferred from homology"/>
<feature type="signal peptide" evidence="5">
    <location>
        <begin position="1"/>
        <end position="19"/>
    </location>
</feature>
<dbReference type="AlphaFoldDB" id="A0A239PYZ3"/>
<name>A0A239PYZ3_9PROT</name>
<dbReference type="PANTHER" id="PTHR40079:SF4">
    <property type="entry name" value="GH26 DOMAIN-CONTAINING PROTEIN-RELATED"/>
    <property type="match status" value="1"/>
</dbReference>
<dbReference type="InterPro" id="IPR000805">
    <property type="entry name" value="Glyco_hydro_26"/>
</dbReference>
<dbReference type="InterPro" id="IPR017853">
    <property type="entry name" value="GH"/>
</dbReference>
<dbReference type="PRINTS" id="PR00739">
    <property type="entry name" value="GLHYDRLASE26"/>
</dbReference>
<evidence type="ECO:0000256" key="5">
    <source>
        <dbReference type="SAM" id="SignalP"/>
    </source>
</evidence>
<protein>
    <submittedName>
        <fullName evidence="7">Mannan endo-1,4-beta-mannosidase</fullName>
    </submittedName>
</protein>
<evidence type="ECO:0000259" key="6">
    <source>
        <dbReference type="PROSITE" id="PS51764"/>
    </source>
</evidence>
<evidence type="ECO:0000256" key="1">
    <source>
        <dbReference type="ARBA" id="ARBA00007754"/>
    </source>
</evidence>
<sequence length="367" mass="41164">MSLRRTIAAFLAFAAAACAAPADRPASARADYGQSRAALLALLEKTAREGKSLSGQQVNEYEVFIRCTSFERIHELVGAWPAILGLELMFIIENPSYKDYFLARARDHAARGGIVAITWHARNPIRVCPRGEYYRCSQTPMSEEELARLLDPSTKEHALWARDVDAVAGVLKEMQAMGIAPIFRPYHEMNGGWFWWGRKDDFPRLWRMLRERLAETHGLSELVWVWSSDKGSEDAAKYYPGDDYVDVVGADIYTEDRDGPMYETAKSNIAPLHSSGLFAFAEIGLLPNAEIFRSVRPVWFLLWGGEFIDKRWAPEPCALCNEAEDVAAVYALEETLALHEVDWPPAARLDPDSRRAPAAARCPASLL</sequence>
<keyword evidence="5" id="KW-0732">Signal</keyword>
<dbReference type="InterPro" id="IPR022790">
    <property type="entry name" value="GH26_dom"/>
</dbReference>
<dbReference type="PROSITE" id="PS51764">
    <property type="entry name" value="GH26"/>
    <property type="match status" value="1"/>
</dbReference>
<evidence type="ECO:0000313" key="8">
    <source>
        <dbReference type="Proteomes" id="UP000198346"/>
    </source>
</evidence>
<evidence type="ECO:0000256" key="4">
    <source>
        <dbReference type="PROSITE-ProRule" id="PRU01100"/>
    </source>
</evidence>
<keyword evidence="3 4" id="KW-0326">Glycosidase</keyword>
<dbReference type="GO" id="GO:0006080">
    <property type="term" value="P:substituted mannan metabolic process"/>
    <property type="evidence" value="ECO:0007669"/>
    <property type="project" value="InterPro"/>
</dbReference>
<dbReference type="EMBL" id="FZQA01000006">
    <property type="protein sequence ID" value="SNT74887.1"/>
    <property type="molecule type" value="Genomic_DNA"/>
</dbReference>
<dbReference type="OrthoDB" id="9816550at2"/>
<evidence type="ECO:0000256" key="3">
    <source>
        <dbReference type="ARBA" id="ARBA00023295"/>
    </source>
</evidence>
<gene>
    <name evidence="7" type="ORF">SAMN06297382_2478</name>
</gene>
<evidence type="ECO:0000256" key="2">
    <source>
        <dbReference type="ARBA" id="ARBA00022801"/>
    </source>
</evidence>
<comment type="similarity">
    <text evidence="1 4">Belongs to the glycosyl hydrolase 26 family.</text>
</comment>
<reference evidence="7 8" key="1">
    <citation type="submission" date="2017-07" db="EMBL/GenBank/DDBJ databases">
        <authorList>
            <person name="Sun Z.S."/>
            <person name="Albrecht U."/>
            <person name="Echele G."/>
            <person name="Lee C.C."/>
        </authorList>
    </citation>
    <scope>NUCLEOTIDE SEQUENCE [LARGE SCALE GENOMIC DNA]</scope>
    <source>
        <strain evidence="7 8">CGMCC 1.12710</strain>
    </source>
</reference>
<dbReference type="SUPFAM" id="SSF51445">
    <property type="entry name" value="(Trans)glycosidases"/>
    <property type="match status" value="1"/>
</dbReference>
<keyword evidence="8" id="KW-1185">Reference proteome</keyword>